<keyword evidence="3" id="KW-1185">Reference proteome</keyword>
<dbReference type="OrthoDB" id="5425130at2759"/>
<feature type="region of interest" description="Disordered" evidence="1">
    <location>
        <begin position="82"/>
        <end position="312"/>
    </location>
</feature>
<dbReference type="CDD" id="cd00065">
    <property type="entry name" value="FYVE_like_SF"/>
    <property type="match status" value="1"/>
</dbReference>
<dbReference type="EMBL" id="KI912113">
    <property type="protein sequence ID" value="ETS80602.1"/>
    <property type="molecule type" value="Genomic_DNA"/>
</dbReference>
<accession>W3X5A8</accession>
<feature type="compositionally biased region" description="Low complexity" evidence="1">
    <location>
        <begin position="331"/>
        <end position="340"/>
    </location>
</feature>
<dbReference type="RefSeq" id="XP_007834903.1">
    <property type="nucleotide sequence ID" value="XM_007836712.1"/>
</dbReference>
<dbReference type="HOGENOM" id="CLU_017401_0_0_1"/>
<dbReference type="InParanoid" id="W3X5A8"/>
<name>W3X5A8_PESFW</name>
<evidence type="ECO:0000256" key="1">
    <source>
        <dbReference type="SAM" id="MobiDB-lite"/>
    </source>
</evidence>
<feature type="compositionally biased region" description="Low complexity" evidence="1">
    <location>
        <begin position="39"/>
        <end position="54"/>
    </location>
</feature>
<protein>
    <submittedName>
        <fullName evidence="2">Uncharacterized protein</fullName>
    </submittedName>
</protein>
<dbReference type="AlphaFoldDB" id="W3X5A8"/>
<feature type="region of interest" description="Disordered" evidence="1">
    <location>
        <begin position="417"/>
        <end position="498"/>
    </location>
</feature>
<evidence type="ECO:0000313" key="3">
    <source>
        <dbReference type="Proteomes" id="UP000030651"/>
    </source>
</evidence>
<feature type="compositionally biased region" description="Low complexity" evidence="1">
    <location>
        <begin position="381"/>
        <end position="397"/>
    </location>
</feature>
<proteinExistence type="predicted"/>
<feature type="region of interest" description="Disordered" evidence="1">
    <location>
        <begin position="328"/>
        <end position="347"/>
    </location>
</feature>
<feature type="compositionally biased region" description="Low complexity" evidence="1">
    <location>
        <begin position="155"/>
        <end position="173"/>
    </location>
</feature>
<dbReference type="eggNOG" id="ENOG502T105">
    <property type="taxonomic scope" value="Eukaryota"/>
</dbReference>
<dbReference type="OMA" id="WQPGSTN"/>
<feature type="region of interest" description="Disordered" evidence="1">
    <location>
        <begin position="1"/>
        <end position="63"/>
    </location>
</feature>
<feature type="compositionally biased region" description="Basic and acidic residues" evidence="1">
    <location>
        <begin position="214"/>
        <end position="227"/>
    </location>
</feature>
<evidence type="ECO:0000313" key="2">
    <source>
        <dbReference type="EMBL" id="ETS80602.1"/>
    </source>
</evidence>
<organism evidence="2 3">
    <name type="scientific">Pestalotiopsis fici (strain W106-1 / CGMCC3.15140)</name>
    <dbReference type="NCBI Taxonomy" id="1229662"/>
    <lineage>
        <taxon>Eukaryota</taxon>
        <taxon>Fungi</taxon>
        <taxon>Dikarya</taxon>
        <taxon>Ascomycota</taxon>
        <taxon>Pezizomycotina</taxon>
        <taxon>Sordariomycetes</taxon>
        <taxon>Xylariomycetidae</taxon>
        <taxon>Amphisphaeriales</taxon>
        <taxon>Sporocadaceae</taxon>
        <taxon>Pestalotiopsis</taxon>
    </lineage>
</organism>
<gene>
    <name evidence="2" type="ORF">PFICI_08131</name>
</gene>
<sequence length="720" mass="76953">MEWNTATLLAPRTGGRSRFSKALPMPPSPPHETPPESITAAAATRTPTTATSPAFQIPRKLPGLPNMATTMALPPRKDSVGARFIPKPIDSPLPALPALPDKVSSPLELQKKMPPIPRKAVASPPPVGSSFTSSPPLEQLEPEAVDPVKLKRKSSISSLLSAYSNTSSESVHMSSHRSSDTKGSEASLSPDRDGQRGGQQRDLSAAYKALSRNPYEEPSAREKEFMMHEPLPPPPPTKEANASPRPAAQRTGLPATPRGGRLPAAPAPAAAPATIQKDGDAFTSAARKTPSPPPRREIWRRRASSKSDRSIAVSGLKLAVSHGSTAATTMAASQPAPAEEASQKAAQHPAILNPTLALSANNGPQLPPQPNSGLPGRNIRPQAQAQTQPQQSATNNAIDALDNDDEMKRLRELKMQALGQSASQDSDKSTSHLQPLDSPTLKPSPAGFPTILGAPESTRTAADDQPPLSPPTKSLRRREVGRKPSLQNIKGSEAGAAQHLREARSAIDLRAARDKQAEAAMENFPALEPPHFPGQYYGGAPSPRSPRTRGLSSASNASGRRVPNPQLMVTSPATPPAPRPRVEYKDMEYIQMTPQQQNDLSAAIRKAFGHSKDWARVTPNKDGVWPCRELSADHLTCASDHKGWVNTPNAHYPIACMLCHDGSKESRRVCRSCGIRVCPGCSELLTGVKIENLDFNALASKEKEKEDAIAGDQEGLYISK</sequence>
<dbReference type="Proteomes" id="UP000030651">
    <property type="component" value="Unassembled WGS sequence"/>
</dbReference>
<feature type="region of interest" description="Disordered" evidence="1">
    <location>
        <begin position="357"/>
        <end position="398"/>
    </location>
</feature>
<reference evidence="3" key="1">
    <citation type="journal article" date="2015" name="BMC Genomics">
        <title>Genomic and transcriptomic analysis of the endophytic fungus Pestalotiopsis fici reveals its lifestyle and high potential for synthesis of natural products.</title>
        <authorList>
            <person name="Wang X."/>
            <person name="Zhang X."/>
            <person name="Liu L."/>
            <person name="Xiang M."/>
            <person name="Wang W."/>
            <person name="Sun X."/>
            <person name="Che Y."/>
            <person name="Guo L."/>
            <person name="Liu G."/>
            <person name="Guo L."/>
            <person name="Wang C."/>
            <person name="Yin W.B."/>
            <person name="Stadler M."/>
            <person name="Zhang X."/>
            <person name="Liu X."/>
        </authorList>
    </citation>
    <scope>NUCLEOTIDE SEQUENCE [LARGE SCALE GENOMIC DNA]</scope>
    <source>
        <strain evidence="3">W106-1 / CGMCC3.15140</strain>
    </source>
</reference>
<dbReference type="GeneID" id="19273144"/>
<feature type="compositionally biased region" description="Low complexity" evidence="1">
    <location>
        <begin position="254"/>
        <end position="274"/>
    </location>
</feature>
<feature type="region of interest" description="Disordered" evidence="1">
    <location>
        <begin position="525"/>
        <end position="580"/>
    </location>
</feature>
<dbReference type="KEGG" id="pfy:PFICI_08131"/>